<feature type="compositionally biased region" description="Pro residues" evidence="1">
    <location>
        <begin position="334"/>
        <end position="350"/>
    </location>
</feature>
<dbReference type="InterPro" id="IPR023214">
    <property type="entry name" value="HAD_sf"/>
</dbReference>
<dbReference type="RefSeq" id="WP_380544984.1">
    <property type="nucleotide sequence ID" value="NZ_JBHFAB010000046.1"/>
</dbReference>
<proteinExistence type="predicted"/>
<comment type="caution">
    <text evidence="2">The sequence shown here is derived from an EMBL/GenBank/DDBJ whole genome shotgun (WGS) entry which is preliminary data.</text>
</comment>
<protein>
    <submittedName>
        <fullName evidence="2">HAD-IIIC family phosphatase</fullName>
    </submittedName>
</protein>
<feature type="region of interest" description="Disordered" evidence="1">
    <location>
        <begin position="332"/>
        <end position="354"/>
    </location>
</feature>
<evidence type="ECO:0000256" key="1">
    <source>
        <dbReference type="SAM" id="MobiDB-lite"/>
    </source>
</evidence>
<sequence length="379" mass="41269">MTPTLTPTAPVPAPVSTPAPLKAVIWDLDNTLWEGVLTENGAHRLRPGVADTVRRLDELGILQSVASRNDPAPALAALTGFGLADYFLAPQINWGAKSESVRRIAAALNLHPESFLFVDDDPFERAEVHQSHPRIQLWDPADDVAAVLTRPQFTSTEVTAEGSQRRALYRSELVRAEAEREFTGTPPQFLASLDLRLTIRRAGPQDLARAEELTVRTHQLNATGYTYSAAELDVLRSSRTHTVLVAELSDRFGDYGIVGVVLVEQWRSVWTLKLLLASCRVMSRGVGGMLLAHVVERAHTAGARLFGEFVPTDRNRQMLVAYRFAGFRQTPTATPAPAPASTPAPNPSAAPNPATAVVLEHNGTTIPPIPTHVHLTSDF</sequence>
<dbReference type="SUPFAM" id="SSF55729">
    <property type="entry name" value="Acyl-CoA N-acyltransferases (Nat)"/>
    <property type="match status" value="1"/>
</dbReference>
<evidence type="ECO:0000313" key="3">
    <source>
        <dbReference type="Proteomes" id="UP001592531"/>
    </source>
</evidence>
<dbReference type="InterPro" id="IPR010037">
    <property type="entry name" value="FkbH_domain"/>
</dbReference>
<dbReference type="NCBIfam" id="TIGR01681">
    <property type="entry name" value="HAD-SF-IIIC"/>
    <property type="match status" value="1"/>
</dbReference>
<dbReference type="InterPro" id="IPR010033">
    <property type="entry name" value="HAD_SF_ppase_IIIC"/>
</dbReference>
<evidence type="ECO:0000313" key="2">
    <source>
        <dbReference type="EMBL" id="MFC1421549.1"/>
    </source>
</evidence>
<gene>
    <name evidence="2" type="ORF">ACEZDE_33630</name>
</gene>
<dbReference type="Proteomes" id="UP001592531">
    <property type="component" value="Unassembled WGS sequence"/>
</dbReference>
<name>A0ABV6W6B9_9ACTN</name>
<organism evidence="2 3">
    <name type="scientific">Streptacidiphilus cavernicola</name>
    <dbReference type="NCBI Taxonomy" id="3342716"/>
    <lineage>
        <taxon>Bacteria</taxon>
        <taxon>Bacillati</taxon>
        <taxon>Actinomycetota</taxon>
        <taxon>Actinomycetes</taxon>
        <taxon>Kitasatosporales</taxon>
        <taxon>Streptomycetaceae</taxon>
        <taxon>Streptacidiphilus</taxon>
    </lineage>
</organism>
<dbReference type="InterPro" id="IPR016181">
    <property type="entry name" value="Acyl_CoA_acyltransferase"/>
</dbReference>
<dbReference type="Gene3D" id="3.40.50.1000">
    <property type="entry name" value="HAD superfamily/HAD-like"/>
    <property type="match status" value="1"/>
</dbReference>
<dbReference type="EMBL" id="JBHFAB010000046">
    <property type="protein sequence ID" value="MFC1421549.1"/>
    <property type="molecule type" value="Genomic_DNA"/>
</dbReference>
<dbReference type="Pfam" id="PF00702">
    <property type="entry name" value="Hydrolase"/>
    <property type="match status" value="1"/>
</dbReference>
<accession>A0ABV6W6B9</accession>
<keyword evidence="3" id="KW-1185">Reference proteome</keyword>
<dbReference type="InterPro" id="IPR036412">
    <property type="entry name" value="HAD-like_sf"/>
</dbReference>
<dbReference type="NCBIfam" id="TIGR01686">
    <property type="entry name" value="FkbH"/>
    <property type="match status" value="1"/>
</dbReference>
<dbReference type="SUPFAM" id="SSF56784">
    <property type="entry name" value="HAD-like"/>
    <property type="match status" value="1"/>
</dbReference>
<dbReference type="Gene3D" id="3.40.630.30">
    <property type="match status" value="1"/>
</dbReference>
<reference evidence="2 3" key="1">
    <citation type="submission" date="2024-09" db="EMBL/GenBank/DDBJ databases">
        <authorList>
            <person name="Lee S.D."/>
        </authorList>
    </citation>
    <scope>NUCLEOTIDE SEQUENCE [LARGE SCALE GENOMIC DNA]</scope>
    <source>
        <strain evidence="2 3">N8-3</strain>
    </source>
</reference>